<dbReference type="EMBL" id="QCYK01000001">
    <property type="protein sequence ID" value="PUZ29097.1"/>
    <property type="molecule type" value="Genomic_DNA"/>
</dbReference>
<dbReference type="InterPro" id="IPR040442">
    <property type="entry name" value="Pyrv_kinase-like_dom_sf"/>
</dbReference>
<keyword evidence="1" id="KW-0456">Lyase</keyword>
<dbReference type="SUPFAM" id="SSF51621">
    <property type="entry name" value="Phosphoenolpyruvate/pyruvate domain"/>
    <property type="match status" value="1"/>
</dbReference>
<gene>
    <name evidence="1" type="ORF">DCC81_06425</name>
</gene>
<protein>
    <submittedName>
        <fullName evidence="1">2-methylisocitrate lyase</fullName>
    </submittedName>
</protein>
<dbReference type="InterPro" id="IPR015813">
    <property type="entry name" value="Pyrv/PenolPyrv_kinase-like_dom"/>
</dbReference>
<dbReference type="RefSeq" id="WP_108685736.1">
    <property type="nucleotide sequence ID" value="NZ_QCYK01000001.1"/>
</dbReference>
<dbReference type="Pfam" id="PF13714">
    <property type="entry name" value="PEP_mutase"/>
    <property type="match status" value="1"/>
</dbReference>
<proteinExistence type="predicted"/>
<evidence type="ECO:0000313" key="2">
    <source>
        <dbReference type="Proteomes" id="UP000244450"/>
    </source>
</evidence>
<dbReference type="Gene3D" id="3.20.20.60">
    <property type="entry name" value="Phosphoenolpyruvate-binding domains"/>
    <property type="match status" value="1"/>
</dbReference>
<sequence>MPPTPAQLKKAETFKALHEAPGTFIIPNAWDAGSARILTSLGFAAIAGSSAGFAFSQGKPDGTGLLLLEDVLQNARDMVQATHLPVAADLENGYGDTPDACARTIQQAAAAGLVGGSIEDATGHAGQPLYDFDTAVARMQAAVKAAHSLGFPFVLAGRAENYLHDRPDLDDTIRRLVAYAEAGADVLFAQGLKTAAEISAVVKAVAPKPVNVLVNALTPPLPELSALGVKRISLGSTLARVAYTGLLDAGKEILDRGSFNFINNAITYANLNEMMRS</sequence>
<reference evidence="1 2" key="1">
    <citation type="submission" date="2018-04" db="EMBL/GenBank/DDBJ databases">
        <title>Chitinophaga fuyangensis sp. nov., isolated from soil in a chemical factory.</title>
        <authorList>
            <person name="Chen K."/>
        </authorList>
    </citation>
    <scope>NUCLEOTIDE SEQUENCE [LARGE SCALE GENOMIC DNA]</scope>
    <source>
        <strain evidence="1 2">LY-1</strain>
    </source>
</reference>
<dbReference type="Gene3D" id="6.10.250.2750">
    <property type="match status" value="1"/>
</dbReference>
<dbReference type="GO" id="GO:0016829">
    <property type="term" value="F:lyase activity"/>
    <property type="evidence" value="ECO:0007669"/>
    <property type="project" value="UniProtKB-KW"/>
</dbReference>
<dbReference type="CDD" id="cd00377">
    <property type="entry name" value="ICL_PEPM"/>
    <property type="match status" value="1"/>
</dbReference>
<accession>A0A2T7BN39</accession>
<dbReference type="AlphaFoldDB" id="A0A2T7BN39"/>
<dbReference type="PANTHER" id="PTHR42905:SF16">
    <property type="entry name" value="CARBOXYPHOSPHONOENOLPYRUVATE PHOSPHONOMUTASE-LIKE PROTEIN (AFU_ORTHOLOGUE AFUA_5G07230)"/>
    <property type="match status" value="1"/>
</dbReference>
<dbReference type="Proteomes" id="UP000244450">
    <property type="component" value="Unassembled WGS sequence"/>
</dbReference>
<organism evidence="1 2">
    <name type="scientific">Chitinophaga parva</name>
    <dbReference type="NCBI Taxonomy" id="2169414"/>
    <lineage>
        <taxon>Bacteria</taxon>
        <taxon>Pseudomonadati</taxon>
        <taxon>Bacteroidota</taxon>
        <taxon>Chitinophagia</taxon>
        <taxon>Chitinophagales</taxon>
        <taxon>Chitinophagaceae</taxon>
        <taxon>Chitinophaga</taxon>
    </lineage>
</organism>
<dbReference type="OrthoDB" id="9780430at2"/>
<comment type="caution">
    <text evidence="1">The sequence shown here is derived from an EMBL/GenBank/DDBJ whole genome shotgun (WGS) entry which is preliminary data.</text>
</comment>
<evidence type="ECO:0000313" key="1">
    <source>
        <dbReference type="EMBL" id="PUZ29097.1"/>
    </source>
</evidence>
<name>A0A2T7BN39_9BACT</name>
<dbReference type="PANTHER" id="PTHR42905">
    <property type="entry name" value="PHOSPHOENOLPYRUVATE CARBOXYLASE"/>
    <property type="match status" value="1"/>
</dbReference>
<keyword evidence="2" id="KW-1185">Reference proteome</keyword>
<dbReference type="InterPro" id="IPR039556">
    <property type="entry name" value="ICL/PEPM"/>
</dbReference>